<dbReference type="InterPro" id="IPR036754">
    <property type="entry name" value="YbaK/aa-tRNA-synt-asso_dom_sf"/>
</dbReference>
<protein>
    <recommendedName>
        <fullName evidence="4">Cys-tRNA(Pro)/Cys-tRNA(Cys) deacylase</fullName>
        <ecNumber evidence="4">4.2.-.-</ecNumber>
    </recommendedName>
</protein>
<reference evidence="6 7" key="1">
    <citation type="journal article" date="2015" name="Genome Announc.">
        <title>Expanding the biotechnology potential of lactobacilli through comparative genomics of 213 strains and associated genera.</title>
        <authorList>
            <person name="Sun Z."/>
            <person name="Harris H.M."/>
            <person name="McCann A."/>
            <person name="Guo C."/>
            <person name="Argimon S."/>
            <person name="Zhang W."/>
            <person name="Yang X."/>
            <person name="Jeffery I.B."/>
            <person name="Cooney J.C."/>
            <person name="Kagawa T.F."/>
            <person name="Liu W."/>
            <person name="Song Y."/>
            <person name="Salvetti E."/>
            <person name="Wrobel A."/>
            <person name="Rasinkangas P."/>
            <person name="Parkhill J."/>
            <person name="Rea M.C."/>
            <person name="O'Sullivan O."/>
            <person name="Ritari J."/>
            <person name="Douillard F.P."/>
            <person name="Paul Ross R."/>
            <person name="Yang R."/>
            <person name="Briner A.E."/>
            <person name="Felis G.E."/>
            <person name="de Vos W.M."/>
            <person name="Barrangou R."/>
            <person name="Klaenhammer T.R."/>
            <person name="Caufield P.W."/>
            <person name="Cui Y."/>
            <person name="Zhang H."/>
            <person name="O'Toole P.W."/>
        </authorList>
    </citation>
    <scope>NUCLEOTIDE SEQUENCE [LARGE SCALE GENOMIC DNA]</scope>
    <source>
        <strain evidence="6 7">DSM 16041</strain>
    </source>
</reference>
<comment type="caution">
    <text evidence="6">The sequence shown here is derived from an EMBL/GenBank/DDBJ whole genome shotgun (WGS) entry which is preliminary data.</text>
</comment>
<dbReference type="NCBIfam" id="TIGR00011">
    <property type="entry name" value="YbaK_EbsC"/>
    <property type="match status" value="1"/>
</dbReference>
<evidence type="ECO:0000259" key="5">
    <source>
        <dbReference type="Pfam" id="PF04073"/>
    </source>
</evidence>
<evidence type="ECO:0000313" key="6">
    <source>
        <dbReference type="EMBL" id="KRK56602.1"/>
    </source>
</evidence>
<dbReference type="SUPFAM" id="SSF55826">
    <property type="entry name" value="YbaK/ProRS associated domain"/>
    <property type="match status" value="1"/>
</dbReference>
<evidence type="ECO:0000256" key="1">
    <source>
        <dbReference type="ARBA" id="ARBA00009798"/>
    </source>
</evidence>
<keyword evidence="7" id="KW-1185">Reference proteome</keyword>
<dbReference type="EMBL" id="AZDK01000031">
    <property type="protein sequence ID" value="KRK56602.1"/>
    <property type="molecule type" value="Genomic_DNA"/>
</dbReference>
<gene>
    <name evidence="6" type="ORF">FC31_GL001269</name>
</gene>
<dbReference type="InterPro" id="IPR007214">
    <property type="entry name" value="YbaK/aa-tRNA-synth-assoc-dom"/>
</dbReference>
<evidence type="ECO:0000256" key="2">
    <source>
        <dbReference type="ARBA" id="ARBA00022917"/>
    </source>
</evidence>
<dbReference type="Gene3D" id="3.90.960.10">
    <property type="entry name" value="YbaK/aminoacyl-tRNA synthetase-associated domain"/>
    <property type="match status" value="1"/>
</dbReference>
<organism evidence="6 7">
    <name type="scientific">Limosilactobacillus antri DSM 16041</name>
    <dbReference type="NCBI Taxonomy" id="525309"/>
    <lineage>
        <taxon>Bacteria</taxon>
        <taxon>Bacillati</taxon>
        <taxon>Bacillota</taxon>
        <taxon>Bacilli</taxon>
        <taxon>Lactobacillales</taxon>
        <taxon>Lactobacillaceae</taxon>
        <taxon>Limosilactobacillus</taxon>
    </lineage>
</organism>
<dbReference type="PIRSF" id="PIRSF006181">
    <property type="entry name" value="EbsC_YbaK"/>
    <property type="match status" value="1"/>
</dbReference>
<evidence type="ECO:0000313" key="7">
    <source>
        <dbReference type="Proteomes" id="UP000051883"/>
    </source>
</evidence>
<dbReference type="PANTHER" id="PTHR30411:SF0">
    <property type="entry name" value="CYS-TRNA(PRO)_CYS-TRNA(CYS) DEACYLASE YBAK"/>
    <property type="match status" value="1"/>
</dbReference>
<accession>A0ABR5NYA7</accession>
<comment type="similarity">
    <text evidence="1 4">Belongs to the prolyl-tRNA editing family. YbaK/EbsC subfamily.</text>
</comment>
<keyword evidence="2 4" id="KW-0648">Protein biosynthesis</keyword>
<feature type="domain" description="YbaK/aminoacyl-tRNA synthetase-associated" evidence="5">
    <location>
        <begin position="51"/>
        <end position="163"/>
    </location>
</feature>
<keyword evidence="3 4" id="KW-0456">Lyase</keyword>
<proteinExistence type="inferred from homology"/>
<dbReference type="CDD" id="cd00002">
    <property type="entry name" value="YbaK_deacylase"/>
    <property type="match status" value="1"/>
</dbReference>
<evidence type="ECO:0000256" key="3">
    <source>
        <dbReference type="ARBA" id="ARBA00023239"/>
    </source>
</evidence>
<dbReference type="Proteomes" id="UP000051883">
    <property type="component" value="Unassembled WGS sequence"/>
</dbReference>
<evidence type="ECO:0000256" key="4">
    <source>
        <dbReference type="PIRNR" id="PIRNR006181"/>
    </source>
</evidence>
<name>A0ABR5NYA7_9LACO</name>
<dbReference type="PANTHER" id="PTHR30411">
    <property type="entry name" value="CYTOPLASMIC PROTEIN"/>
    <property type="match status" value="1"/>
</dbReference>
<dbReference type="InterPro" id="IPR004369">
    <property type="entry name" value="Prolyl-tRNA_editing_YbaK/EbsC"/>
</dbReference>
<dbReference type="Pfam" id="PF04073">
    <property type="entry name" value="tRNA_edit"/>
    <property type="match status" value="1"/>
</dbReference>
<dbReference type="EC" id="4.2.-.-" evidence="4"/>
<sequence>MKGIFIMSKKKQKSKLKKTQVEQILDKNKLAYRQAVFPTHQDGDVRTMTVDHTGVAEHTIYKTLVLTGNVTGPLVGVIPIDTHLDEKKLARVSGNKKVSMVPLKDLLKTTGYVHGANTPVGIYEKFQYPIFIDQAAKEQGAIYVSSGKIGRSVQLNAEDLARLVHAEFADLQQANFNG</sequence>